<dbReference type="AlphaFoldDB" id="R9UPG5"/>
<evidence type="ECO:0000313" key="1">
    <source>
        <dbReference type="EMBL" id="AGN70712.1"/>
    </source>
</evidence>
<accession>R9UPG5</accession>
<sequence>MGDFARSQTRHWHEKKLYTDNFDYSAKTVSVIGTGGKIT</sequence>
<dbReference type="HOGENOM" id="CLU_3313869_0_0_9"/>
<protein>
    <submittedName>
        <fullName evidence="1">Uncharacterized protein</fullName>
    </submittedName>
</protein>
<dbReference type="EMBL" id="CP003422">
    <property type="protein sequence ID" value="AGN70712.1"/>
    <property type="molecule type" value="Genomic_DNA"/>
</dbReference>
<proteinExistence type="predicted"/>
<reference evidence="1 2" key="1">
    <citation type="submission" date="2013-06" db="EMBL/GenBank/DDBJ databases">
        <title>Complete genome sequence of Paenibacillus mucilaginosus K02.</title>
        <authorList>
            <person name="Xiao B."/>
            <person name="Sun L."/>
            <person name="Xiao L."/>
            <person name="Lian B."/>
        </authorList>
    </citation>
    <scope>NUCLEOTIDE SEQUENCE [LARGE SCALE GENOMIC DNA]</scope>
    <source>
        <strain evidence="1 2">K02</strain>
    </source>
</reference>
<gene>
    <name evidence="1" type="ORF">B2K_39525</name>
</gene>
<evidence type="ECO:0000313" key="2">
    <source>
        <dbReference type="Proteomes" id="UP000007392"/>
    </source>
</evidence>
<name>R9UPG5_9BACL</name>
<organism evidence="1 2">
    <name type="scientific">Paenibacillus mucilaginosus K02</name>
    <dbReference type="NCBI Taxonomy" id="997761"/>
    <lineage>
        <taxon>Bacteria</taxon>
        <taxon>Bacillati</taxon>
        <taxon>Bacillota</taxon>
        <taxon>Bacilli</taxon>
        <taxon>Bacillales</taxon>
        <taxon>Paenibacillaceae</taxon>
        <taxon>Paenibacillus</taxon>
    </lineage>
</organism>
<dbReference type="Proteomes" id="UP000007392">
    <property type="component" value="Chromosome"/>
</dbReference>
<dbReference type="KEGG" id="pmw:B2K_39525"/>